<keyword evidence="4" id="KW-0540">Nuclease</keyword>
<dbReference type="GO" id="GO:0046872">
    <property type="term" value="F:metal ion binding"/>
    <property type="evidence" value="ECO:0007669"/>
    <property type="project" value="UniProtKB-KW"/>
</dbReference>
<dbReference type="InterPro" id="IPR045249">
    <property type="entry name" value="HARBI1-like"/>
</dbReference>
<comment type="similarity">
    <text evidence="3">Belongs to the HARBI1 family.</text>
</comment>
<keyword evidence="5" id="KW-0479">Metal-binding</keyword>
<dbReference type="Pfam" id="PF26138">
    <property type="entry name" value="DUF8040"/>
    <property type="match status" value="1"/>
</dbReference>
<feature type="region of interest" description="Disordered" evidence="8">
    <location>
        <begin position="364"/>
        <end position="384"/>
    </location>
</feature>
<feature type="compositionally biased region" description="Acidic residues" evidence="8">
    <location>
        <begin position="372"/>
        <end position="384"/>
    </location>
</feature>
<evidence type="ECO:0000256" key="3">
    <source>
        <dbReference type="ARBA" id="ARBA00006958"/>
    </source>
</evidence>
<dbReference type="PANTHER" id="PTHR22930">
    <property type="match status" value="1"/>
</dbReference>
<dbReference type="Proteomes" id="UP000245764">
    <property type="component" value="Chromosome 7"/>
</dbReference>
<evidence type="ECO:0000256" key="2">
    <source>
        <dbReference type="ARBA" id="ARBA00004123"/>
    </source>
</evidence>
<gene>
    <name evidence="12" type="ORF">ZT1E4_G7802</name>
</gene>
<sequence length="384" mass="43793">MASADFDSIVVFIAVAAVVASTVVLPLVGGPVKKERWYYPLGVPTTLLDPGKGWKEAQMSLYSTEEHCYGTTRLKPPVLRSLIEEIKERGGLMEREPKVRLEEQVVIFLDYVAHNHSNKALRLKYQHSPLSFTRIIDRVSMALCRMGKDFMRLPSTQSELHVKLKDRHFRHFKDMLGAIDGTYIHAAIAEEQQSAWRCRKNFIAQNVMAACDLDCRFLYALVGFEGSANDGTVLKGAYRNGFVVPQGRYYLADGGYAATDRRILVPYQKTRYHLREQAVAKMRPATKEELFNLRHAQLRNCIERIFGIVKKRFEVIANGPRPGTQFIRQKRIVMACFVLYNFILNHGSQPLSIEPHLLRNDTGMIGNPEVRSEDDEDEESVDDE</sequence>
<evidence type="ECO:0000256" key="6">
    <source>
        <dbReference type="ARBA" id="ARBA00022801"/>
    </source>
</evidence>
<evidence type="ECO:0000256" key="4">
    <source>
        <dbReference type="ARBA" id="ARBA00022722"/>
    </source>
</evidence>
<evidence type="ECO:0000313" key="12">
    <source>
        <dbReference type="EMBL" id="SMR55454.1"/>
    </source>
</evidence>
<dbReference type="PANTHER" id="PTHR22930:SF259">
    <property type="entry name" value="OS08G0106900 PROTEIN"/>
    <property type="match status" value="1"/>
</dbReference>
<dbReference type="GO" id="GO:0005634">
    <property type="term" value="C:nucleus"/>
    <property type="evidence" value="ECO:0007669"/>
    <property type="project" value="UniProtKB-SubCell"/>
</dbReference>
<keyword evidence="6" id="KW-0378">Hydrolase</keyword>
<evidence type="ECO:0000256" key="5">
    <source>
        <dbReference type="ARBA" id="ARBA00022723"/>
    </source>
</evidence>
<evidence type="ECO:0000256" key="7">
    <source>
        <dbReference type="ARBA" id="ARBA00023242"/>
    </source>
</evidence>
<keyword evidence="9" id="KW-0812">Transmembrane</keyword>
<reference evidence="13" key="1">
    <citation type="submission" date="2017-05" db="EMBL/GenBank/DDBJ databases">
        <authorList>
            <person name="Song R."/>
            <person name="Chenine A.L."/>
            <person name="Ruprecht R.M."/>
        </authorList>
    </citation>
    <scope>NUCLEOTIDE SEQUENCE [LARGE SCALE GENOMIC DNA]</scope>
</reference>
<proteinExistence type="inferred from homology"/>
<dbReference type="GO" id="GO:0016787">
    <property type="term" value="F:hydrolase activity"/>
    <property type="evidence" value="ECO:0007669"/>
    <property type="project" value="UniProtKB-KW"/>
</dbReference>
<dbReference type="AlphaFoldDB" id="A0A2H1GPD1"/>
<dbReference type="InterPro" id="IPR058353">
    <property type="entry name" value="DUF8040"/>
</dbReference>
<evidence type="ECO:0000256" key="8">
    <source>
        <dbReference type="SAM" id="MobiDB-lite"/>
    </source>
</evidence>
<keyword evidence="9" id="KW-0472">Membrane</keyword>
<evidence type="ECO:0000256" key="9">
    <source>
        <dbReference type="SAM" id="Phobius"/>
    </source>
</evidence>
<organism evidence="12 13">
    <name type="scientific">Zymoseptoria tritici ST99CH_1E4</name>
    <dbReference type="NCBI Taxonomy" id="1276532"/>
    <lineage>
        <taxon>Eukaryota</taxon>
        <taxon>Fungi</taxon>
        <taxon>Dikarya</taxon>
        <taxon>Ascomycota</taxon>
        <taxon>Pezizomycotina</taxon>
        <taxon>Dothideomycetes</taxon>
        <taxon>Dothideomycetidae</taxon>
        <taxon>Mycosphaerellales</taxon>
        <taxon>Mycosphaerellaceae</taxon>
        <taxon>Zymoseptoria</taxon>
    </lineage>
</organism>
<evidence type="ECO:0000259" key="11">
    <source>
        <dbReference type="Pfam" id="PF26138"/>
    </source>
</evidence>
<accession>A0A2H1GPD1</accession>
<evidence type="ECO:0000313" key="13">
    <source>
        <dbReference type="Proteomes" id="UP000245764"/>
    </source>
</evidence>
<name>A0A2H1GPD1_ZYMTR</name>
<keyword evidence="9" id="KW-1133">Transmembrane helix</keyword>
<feature type="domain" description="DUF8040" evidence="11">
    <location>
        <begin position="61"/>
        <end position="144"/>
    </location>
</feature>
<feature type="transmembrane region" description="Helical" evidence="9">
    <location>
        <begin position="6"/>
        <end position="28"/>
    </location>
</feature>
<dbReference type="EMBL" id="LT854259">
    <property type="protein sequence ID" value="SMR55454.1"/>
    <property type="molecule type" value="Genomic_DNA"/>
</dbReference>
<evidence type="ECO:0000259" key="10">
    <source>
        <dbReference type="Pfam" id="PF13359"/>
    </source>
</evidence>
<comment type="subcellular location">
    <subcellularLocation>
        <location evidence="2">Nucleus</location>
    </subcellularLocation>
</comment>
<feature type="domain" description="DDE Tnp4" evidence="10">
    <location>
        <begin position="179"/>
        <end position="341"/>
    </location>
</feature>
<dbReference type="InterPro" id="IPR027806">
    <property type="entry name" value="HARBI1_dom"/>
</dbReference>
<evidence type="ECO:0000256" key="1">
    <source>
        <dbReference type="ARBA" id="ARBA00001968"/>
    </source>
</evidence>
<dbReference type="Pfam" id="PF13359">
    <property type="entry name" value="DDE_Tnp_4"/>
    <property type="match status" value="1"/>
</dbReference>
<comment type="cofactor">
    <cofactor evidence="1">
        <name>a divalent metal cation</name>
        <dbReference type="ChEBI" id="CHEBI:60240"/>
    </cofactor>
</comment>
<dbReference type="GO" id="GO:0004518">
    <property type="term" value="F:nuclease activity"/>
    <property type="evidence" value="ECO:0007669"/>
    <property type="project" value="UniProtKB-KW"/>
</dbReference>
<protein>
    <submittedName>
        <fullName evidence="12">Uncharacterized protein</fullName>
    </submittedName>
</protein>
<keyword evidence="7" id="KW-0539">Nucleus</keyword>